<name>A0A9X7JSX6_9ACTN</name>
<evidence type="ECO:0000313" key="2">
    <source>
        <dbReference type="EMBL" id="PSJ29054.1"/>
    </source>
</evidence>
<dbReference type="Proteomes" id="UP000242427">
    <property type="component" value="Unassembled WGS sequence"/>
</dbReference>
<comment type="caution">
    <text evidence="2">The sequence shown here is derived from an EMBL/GenBank/DDBJ whole genome shotgun (WGS) entry which is preliminary data.</text>
</comment>
<evidence type="ECO:0000256" key="1">
    <source>
        <dbReference type="SAM" id="Phobius"/>
    </source>
</evidence>
<sequence length="61" mass="6287">MERMARGIVGAVAEVLAWWAGLTAVWAVLISRADTLELAVGAGAALLAAWAARGARRAAAR</sequence>
<dbReference type="AlphaFoldDB" id="A0A9X7JSX6"/>
<organism evidence="2 3">
    <name type="scientific">Streptosporangium nondiastaticum</name>
    <dbReference type="NCBI Taxonomy" id="35764"/>
    <lineage>
        <taxon>Bacteria</taxon>
        <taxon>Bacillati</taxon>
        <taxon>Actinomycetota</taxon>
        <taxon>Actinomycetes</taxon>
        <taxon>Streptosporangiales</taxon>
        <taxon>Streptosporangiaceae</taxon>
        <taxon>Streptosporangium</taxon>
    </lineage>
</organism>
<accession>A0A9X7JSX6</accession>
<feature type="transmembrane region" description="Helical" evidence="1">
    <location>
        <begin position="35"/>
        <end position="52"/>
    </location>
</feature>
<keyword evidence="1" id="KW-1133">Transmembrane helix</keyword>
<proteinExistence type="predicted"/>
<gene>
    <name evidence="2" type="ORF">B7P34_08880</name>
</gene>
<evidence type="ECO:0000313" key="3">
    <source>
        <dbReference type="Proteomes" id="UP000242427"/>
    </source>
</evidence>
<protein>
    <submittedName>
        <fullName evidence="2">Uncharacterized protein</fullName>
    </submittedName>
</protein>
<keyword evidence="1" id="KW-0812">Transmembrane</keyword>
<reference evidence="2 3" key="1">
    <citation type="submission" date="2018-03" db="EMBL/GenBank/DDBJ databases">
        <title>Chitinolytic properties of Streptosporangium nondiastaticum TBG75A20.</title>
        <authorList>
            <person name="Gayathri V."/>
            <person name="Shiburaj S."/>
        </authorList>
    </citation>
    <scope>NUCLEOTIDE SEQUENCE [LARGE SCALE GENOMIC DNA]</scope>
    <source>
        <strain evidence="2 3">TBG75A20</strain>
    </source>
</reference>
<feature type="transmembrane region" description="Helical" evidence="1">
    <location>
        <begin position="7"/>
        <end position="29"/>
    </location>
</feature>
<keyword evidence="1" id="KW-0472">Membrane</keyword>
<dbReference type="EMBL" id="PXWG01000014">
    <property type="protein sequence ID" value="PSJ29054.1"/>
    <property type="molecule type" value="Genomic_DNA"/>
</dbReference>
<keyword evidence="3" id="KW-1185">Reference proteome</keyword>